<protein>
    <submittedName>
        <fullName evidence="2">HNH endonuclease signature motif containing protein</fullName>
    </submittedName>
</protein>
<gene>
    <name evidence="2" type="ORF">OQ497_11610</name>
</gene>
<reference evidence="2 3" key="1">
    <citation type="submission" date="2022-11" db="EMBL/GenBank/DDBJ databases">
        <title>Genome sequencing of Acetobacter type strain.</title>
        <authorList>
            <person name="Heo J."/>
            <person name="Lee D."/>
            <person name="Han B.-H."/>
            <person name="Hong S.-B."/>
            <person name="Kwon S.-W."/>
        </authorList>
    </citation>
    <scope>NUCLEOTIDE SEQUENCE [LARGE SCALE GENOMIC DNA]</scope>
    <source>
        <strain evidence="2 3">KACC 21253</strain>
    </source>
</reference>
<comment type="caution">
    <text evidence="2">The sequence shown here is derived from an EMBL/GenBank/DDBJ whole genome shotgun (WGS) entry which is preliminary data.</text>
</comment>
<dbReference type="PANTHER" id="PTHR34319:SF7">
    <property type="entry name" value="HNH ENDONUCLEASE DOMAIN-CONTAINING PROTEIN"/>
    <property type="match status" value="1"/>
</dbReference>
<organism evidence="2 3">
    <name type="scientific">Acetobacter thailandicus</name>
    <dbReference type="NCBI Taxonomy" id="1502842"/>
    <lineage>
        <taxon>Bacteria</taxon>
        <taxon>Pseudomonadati</taxon>
        <taxon>Pseudomonadota</taxon>
        <taxon>Alphaproteobacteria</taxon>
        <taxon>Acetobacterales</taxon>
        <taxon>Acetobacteraceae</taxon>
        <taxon>Acetobacter</taxon>
    </lineage>
</organism>
<dbReference type="GO" id="GO:0004519">
    <property type="term" value="F:endonuclease activity"/>
    <property type="evidence" value="ECO:0007669"/>
    <property type="project" value="UniProtKB-KW"/>
</dbReference>
<dbReference type="InterPro" id="IPR003615">
    <property type="entry name" value="HNH_nuc"/>
</dbReference>
<keyword evidence="2" id="KW-0540">Nuclease</keyword>
<evidence type="ECO:0000313" key="3">
    <source>
        <dbReference type="Proteomes" id="UP001301152"/>
    </source>
</evidence>
<dbReference type="SUPFAM" id="SSF54060">
    <property type="entry name" value="His-Me finger endonucleases"/>
    <property type="match status" value="1"/>
</dbReference>
<keyword evidence="2" id="KW-0255">Endonuclease</keyword>
<dbReference type="PANTHER" id="PTHR34319">
    <property type="entry name" value="MAJOR EXPORTED PROTEIN"/>
    <property type="match status" value="1"/>
</dbReference>
<evidence type="ECO:0000313" key="2">
    <source>
        <dbReference type="EMBL" id="MCX2564599.1"/>
    </source>
</evidence>
<keyword evidence="3" id="KW-1185">Reference proteome</keyword>
<proteinExistence type="predicted"/>
<evidence type="ECO:0000256" key="1">
    <source>
        <dbReference type="SAM" id="MobiDB-lite"/>
    </source>
</evidence>
<dbReference type="CDD" id="cd00085">
    <property type="entry name" value="HNHc"/>
    <property type="match status" value="1"/>
</dbReference>
<feature type="compositionally biased region" description="Basic and acidic residues" evidence="1">
    <location>
        <begin position="8"/>
        <end position="17"/>
    </location>
</feature>
<accession>A0ABT3QH37</accession>
<keyword evidence="2" id="KW-0378">Hydrolase</keyword>
<feature type="region of interest" description="Disordered" evidence="1">
    <location>
        <begin position="1"/>
        <end position="29"/>
    </location>
</feature>
<dbReference type="EMBL" id="JAPIUZ010000007">
    <property type="protein sequence ID" value="MCX2564599.1"/>
    <property type="molecule type" value="Genomic_DNA"/>
</dbReference>
<dbReference type="Proteomes" id="UP001301152">
    <property type="component" value="Unassembled WGS sequence"/>
</dbReference>
<dbReference type="InterPro" id="IPR044925">
    <property type="entry name" value="His-Me_finger_sf"/>
</dbReference>
<dbReference type="InterPro" id="IPR052947">
    <property type="entry name" value="T6SS_Hcp1_domain"/>
</dbReference>
<name>A0ABT3QH37_9PROT</name>
<dbReference type="RefSeq" id="WP_086555275.1">
    <property type="nucleotide sequence ID" value="NZ_JAERKZ010000041.1"/>
</dbReference>
<sequence length="87" mass="10004">MKNGLNPERYDLHHIEPLDDGGTNNSSNLILMRKNPEHKLLTNYQNLTTKGMIHGDSRLIEWPYPRKGYLIWPPSNNLSATFSKGEN</sequence>